<proteinExistence type="predicted"/>
<dbReference type="Proteomes" id="UP000789739">
    <property type="component" value="Unassembled WGS sequence"/>
</dbReference>
<reference evidence="2" key="1">
    <citation type="submission" date="2021-06" db="EMBL/GenBank/DDBJ databases">
        <authorList>
            <person name="Kallberg Y."/>
            <person name="Tangrot J."/>
            <person name="Rosling A."/>
        </authorList>
    </citation>
    <scope>NUCLEOTIDE SEQUENCE</scope>
    <source>
        <strain evidence="2">BR232B</strain>
    </source>
</reference>
<evidence type="ECO:0000313" key="3">
    <source>
        <dbReference type="Proteomes" id="UP000789739"/>
    </source>
</evidence>
<feature type="non-terminal residue" evidence="2">
    <location>
        <position position="1"/>
    </location>
</feature>
<dbReference type="AlphaFoldDB" id="A0A9N9DMB9"/>
<evidence type="ECO:0000313" key="2">
    <source>
        <dbReference type="EMBL" id="CAG8646136.1"/>
    </source>
</evidence>
<name>A0A9N9DMB9_9GLOM</name>
<feature type="region of interest" description="Disordered" evidence="1">
    <location>
        <begin position="66"/>
        <end position="87"/>
    </location>
</feature>
<sequence>ITDQVTGARRNKLLLSELSAIFGKQNGEGNEDSPLNLDEYPAEKSVSMNDSDTFPVRTYYFDEDKGHTEVSQQKSASNPGPTRKSLEETKKSLNEARENLNKADRTNLEKEMVEYHGDNNEIIELRQKILQYKATEERYTQQMLELNRELQHSMREHENYKYHGDNKEIIELRQKVLQYKATEERHTQQMLELNRQLEHSMLEHENYKYHGDNKEVIELRQKILQYKATEERYTQQMLELNKQFEHSMREMENYK</sequence>
<organism evidence="2 3">
    <name type="scientific">Paraglomus brasilianum</name>
    <dbReference type="NCBI Taxonomy" id="144538"/>
    <lineage>
        <taxon>Eukaryota</taxon>
        <taxon>Fungi</taxon>
        <taxon>Fungi incertae sedis</taxon>
        <taxon>Mucoromycota</taxon>
        <taxon>Glomeromycotina</taxon>
        <taxon>Glomeromycetes</taxon>
        <taxon>Paraglomerales</taxon>
        <taxon>Paraglomeraceae</taxon>
        <taxon>Paraglomus</taxon>
    </lineage>
</organism>
<protein>
    <submittedName>
        <fullName evidence="2">7882_t:CDS:1</fullName>
    </submittedName>
</protein>
<evidence type="ECO:0000256" key="1">
    <source>
        <dbReference type="SAM" id="MobiDB-lite"/>
    </source>
</evidence>
<dbReference type="EMBL" id="CAJVPI010002585">
    <property type="protein sequence ID" value="CAG8646136.1"/>
    <property type="molecule type" value="Genomic_DNA"/>
</dbReference>
<feature type="non-terminal residue" evidence="2">
    <location>
        <position position="255"/>
    </location>
</feature>
<keyword evidence="3" id="KW-1185">Reference proteome</keyword>
<comment type="caution">
    <text evidence="2">The sequence shown here is derived from an EMBL/GenBank/DDBJ whole genome shotgun (WGS) entry which is preliminary data.</text>
</comment>
<accession>A0A9N9DMB9</accession>
<gene>
    <name evidence="2" type="ORF">PBRASI_LOCUS10037</name>
</gene>
<feature type="region of interest" description="Disordered" evidence="1">
    <location>
        <begin position="23"/>
        <end position="52"/>
    </location>
</feature>
<feature type="compositionally biased region" description="Polar residues" evidence="1">
    <location>
        <begin position="69"/>
        <end position="80"/>
    </location>
</feature>